<dbReference type="Gene3D" id="1.10.2010.10">
    <property type="entry name" value="Crustacean CHH/MIH/GIH neurohormone"/>
    <property type="match status" value="1"/>
</dbReference>
<accession>A0A915HUJ4</accession>
<dbReference type="InterPro" id="IPR035957">
    <property type="entry name" value="Crust_neurohorm_sf"/>
</dbReference>
<dbReference type="SUPFAM" id="SSF81778">
    <property type="entry name" value="Crustacean CHH/MIH/GIH neurohormone"/>
    <property type="match status" value="1"/>
</dbReference>
<dbReference type="Proteomes" id="UP000887565">
    <property type="component" value="Unplaced"/>
</dbReference>
<dbReference type="WBParaSite" id="nRc.2.0.1.t05045-RA">
    <property type="protein sequence ID" value="nRc.2.0.1.t05045-RA"/>
    <property type="gene ID" value="nRc.2.0.1.g05045"/>
</dbReference>
<name>A0A915HUJ4_ROMCU</name>
<dbReference type="AlphaFoldDB" id="A0A915HUJ4"/>
<protein>
    <submittedName>
        <fullName evidence="3">Uncharacterized protein</fullName>
    </submittedName>
</protein>
<sequence>MRSLKCPDLKNEGLYAVLDRVCEECFLIFRFLDADVGAKCKVFDQRAFNGCDHYKKLSQLNQAKVPGLNINNKFFFDDAENMQACKAYNVDAGVLISVALWKGKEGKF</sequence>
<evidence type="ECO:0000313" key="2">
    <source>
        <dbReference type="Proteomes" id="UP000887565"/>
    </source>
</evidence>
<evidence type="ECO:0000256" key="1">
    <source>
        <dbReference type="ARBA" id="ARBA00005447"/>
    </source>
</evidence>
<comment type="similarity">
    <text evidence="1">Belongs to the arthropod CHH/MIH/GIH/VIH hormone family.</text>
</comment>
<organism evidence="2 3">
    <name type="scientific">Romanomermis culicivorax</name>
    <name type="common">Nematode worm</name>
    <dbReference type="NCBI Taxonomy" id="13658"/>
    <lineage>
        <taxon>Eukaryota</taxon>
        <taxon>Metazoa</taxon>
        <taxon>Ecdysozoa</taxon>
        <taxon>Nematoda</taxon>
        <taxon>Enoplea</taxon>
        <taxon>Dorylaimia</taxon>
        <taxon>Mermithida</taxon>
        <taxon>Mermithoidea</taxon>
        <taxon>Mermithidae</taxon>
        <taxon>Romanomermis</taxon>
    </lineage>
</organism>
<proteinExistence type="inferred from homology"/>
<dbReference type="Pfam" id="PF01147">
    <property type="entry name" value="Crust_neurohorm"/>
    <property type="match status" value="1"/>
</dbReference>
<reference evidence="3" key="1">
    <citation type="submission" date="2022-11" db="UniProtKB">
        <authorList>
            <consortium name="WormBaseParasite"/>
        </authorList>
    </citation>
    <scope>IDENTIFICATION</scope>
</reference>
<dbReference type="InterPro" id="IPR031098">
    <property type="entry name" value="Crust_neurohorm"/>
</dbReference>
<evidence type="ECO:0000313" key="3">
    <source>
        <dbReference type="WBParaSite" id="nRc.2.0.1.t05045-RA"/>
    </source>
</evidence>
<keyword evidence="2" id="KW-1185">Reference proteome</keyword>